<dbReference type="CDD" id="cd10170">
    <property type="entry name" value="ASKHA_NBD_HSP70"/>
    <property type="match status" value="1"/>
</dbReference>
<reference evidence="1" key="1">
    <citation type="submission" date="2016-03" db="EMBL/GenBank/DDBJ databases">
        <title>Draft genome sequence of Rosellinia necatrix.</title>
        <authorList>
            <person name="Kanematsu S."/>
        </authorList>
    </citation>
    <scope>NUCLEOTIDE SEQUENCE [LARGE SCALE GENOMIC DNA]</scope>
    <source>
        <strain evidence="1">W97</strain>
    </source>
</reference>
<sequence>MPDKARKDKPWGIKSIVNRLKKQSEQSDTDIDDFMVIGIDFGTTFSGVAWSTVADFENDQINLITSWPDWGREEGKAPTELFYENDKVMWGYGIPADAEPIRWFKLLLLREEDLPSPELRQAEYLLRARRFLREHNKTAVDLIADFLRCLWEHIMVTIQKARKKAVIDGMAFHVVLTVPAIWKGYARQAMEDAARKAGILDFRPAGQTTLAFAPEPEAAALATICELRQIIKKDEVYVICDAGGGTVDLISYQVGETDPIALNEAVLGTGGLCGGMFIDEAFENICKNRLGRRWGKLSQTGVREIMRNEWEYAIKPQYRAGNGSKEYIVSVPAEAFKDGSTNDDSRKPIIKEGRIYFSSADVQAAFADVFAEIHNLVDGQIYKAKENKLTVVGIVLVGGLGSSPYLYDYLSDLYEKKGIDVMQSTGVKPRTAICRGAIYKGFLEGGIQSTTEASLSTKPSKTGETGQAGQTGPKVLSAISVVSTIARQSLGITTLSQFNQETHLESDKIWDNDEECYFANNQMTWYLKKGQNVQKLEPVQRDFYQSYVSEDAYQSRAGEFTIGIKQCFDDDAPTRLTDVVEDLCTITIKHDVPYEELEDFYSSTGNKIKKFSYVVEMIPSGASMDFAIIYNDVKLGSQNAKITFE</sequence>
<proteinExistence type="predicted"/>
<accession>A0A1W2TF82</accession>
<gene>
    <name evidence="1" type="ORF">SAMD00023353_2000120</name>
</gene>
<dbReference type="PANTHER" id="PTHR14187:SF5">
    <property type="entry name" value="HEAT SHOCK 70 KDA PROTEIN 12A"/>
    <property type="match status" value="1"/>
</dbReference>
<name>A0A1W2TF82_ROSNE</name>
<dbReference type="PANTHER" id="PTHR14187">
    <property type="entry name" value="ALPHA KINASE/ELONGATION FACTOR 2 KINASE"/>
    <property type="match status" value="1"/>
</dbReference>
<dbReference type="STRING" id="77044.A0A1W2TF82"/>
<keyword evidence="2" id="KW-1185">Reference proteome</keyword>
<dbReference type="SUPFAM" id="SSF53067">
    <property type="entry name" value="Actin-like ATPase domain"/>
    <property type="match status" value="2"/>
</dbReference>
<dbReference type="Proteomes" id="UP000054516">
    <property type="component" value="Unassembled WGS sequence"/>
</dbReference>
<dbReference type="EMBL" id="DF977465">
    <property type="protein sequence ID" value="GAP86712.2"/>
    <property type="molecule type" value="Genomic_DNA"/>
</dbReference>
<dbReference type="OMA" id="YEAKEAY"/>
<dbReference type="InterPro" id="IPR043129">
    <property type="entry name" value="ATPase_NBD"/>
</dbReference>
<dbReference type="Gene3D" id="3.30.420.40">
    <property type="match status" value="1"/>
</dbReference>
<dbReference type="AlphaFoldDB" id="A0A1W2TF82"/>
<dbReference type="OrthoDB" id="2963168at2759"/>
<evidence type="ECO:0000313" key="2">
    <source>
        <dbReference type="Proteomes" id="UP000054516"/>
    </source>
</evidence>
<protein>
    <submittedName>
        <fullName evidence="1">Putative hsp70 family chaperone</fullName>
    </submittedName>
</protein>
<dbReference type="PRINTS" id="PR00301">
    <property type="entry name" value="HEATSHOCK70"/>
</dbReference>
<evidence type="ECO:0000313" key="1">
    <source>
        <dbReference type="EMBL" id="GAP86712.2"/>
    </source>
</evidence>
<organism evidence="1">
    <name type="scientific">Rosellinia necatrix</name>
    <name type="common">White root-rot fungus</name>
    <dbReference type="NCBI Taxonomy" id="77044"/>
    <lineage>
        <taxon>Eukaryota</taxon>
        <taxon>Fungi</taxon>
        <taxon>Dikarya</taxon>
        <taxon>Ascomycota</taxon>
        <taxon>Pezizomycotina</taxon>
        <taxon>Sordariomycetes</taxon>
        <taxon>Xylariomycetidae</taxon>
        <taxon>Xylariales</taxon>
        <taxon>Xylariaceae</taxon>
        <taxon>Rosellinia</taxon>
    </lineage>
</organism>